<dbReference type="EMBL" id="JAFCXS010000009">
    <property type="protein sequence ID" value="MBM0748348.1"/>
    <property type="molecule type" value="Genomic_DNA"/>
</dbReference>
<sequence length="48" mass="5302">MKKLISLTSIAVMVSLLSGCIIEHDRGRGAGWGHDRGWHHGHHGHRHG</sequence>
<protein>
    <recommendedName>
        <fullName evidence="3">Lipoprotein</fullName>
    </recommendedName>
</protein>
<organism evidence="1 2">
    <name type="scientific">Pantoea eucrina</name>
    <dbReference type="NCBI Taxonomy" id="472693"/>
    <lineage>
        <taxon>Bacteria</taxon>
        <taxon>Pseudomonadati</taxon>
        <taxon>Pseudomonadota</taxon>
        <taxon>Gammaproteobacteria</taxon>
        <taxon>Enterobacterales</taxon>
        <taxon>Erwiniaceae</taxon>
        <taxon>Pantoea</taxon>
    </lineage>
</organism>
<dbReference type="GeneID" id="84692014"/>
<dbReference type="PROSITE" id="PS51257">
    <property type="entry name" value="PROKAR_LIPOPROTEIN"/>
    <property type="match status" value="1"/>
</dbReference>
<evidence type="ECO:0008006" key="3">
    <source>
        <dbReference type="Google" id="ProtNLM"/>
    </source>
</evidence>
<keyword evidence="2" id="KW-1185">Reference proteome</keyword>
<dbReference type="RefSeq" id="WP_166714036.1">
    <property type="nucleotide sequence ID" value="NZ_CP083448.1"/>
</dbReference>
<evidence type="ECO:0000313" key="1">
    <source>
        <dbReference type="EMBL" id="MBM0748348.1"/>
    </source>
</evidence>
<dbReference type="Proteomes" id="UP000809137">
    <property type="component" value="Unassembled WGS sequence"/>
</dbReference>
<proteinExistence type="predicted"/>
<gene>
    <name evidence="1" type="ORF">JJB79_13095</name>
</gene>
<evidence type="ECO:0000313" key="2">
    <source>
        <dbReference type="Proteomes" id="UP000809137"/>
    </source>
</evidence>
<comment type="caution">
    <text evidence="1">The sequence shown here is derived from an EMBL/GenBank/DDBJ whole genome shotgun (WGS) entry which is preliminary data.</text>
</comment>
<reference evidence="1 2" key="1">
    <citation type="submission" date="2021-01" db="EMBL/GenBank/DDBJ databases">
        <title>Complete genome sequence of Pantoea eucrina OB49, a heavy metal tolerant bacterium with PGPR potential isolated from wheat in Algeria.</title>
        <authorList>
            <person name="Lekired A."/>
            <person name="Ouzari I.H."/>
        </authorList>
    </citation>
    <scope>NUCLEOTIDE SEQUENCE [LARGE SCALE GENOMIC DNA]</scope>
    <source>
        <strain evidence="1 2">OB49</strain>
    </source>
</reference>
<accession>A0ABS1Z7P0</accession>
<name>A0ABS1Z7P0_9GAMM</name>